<organism evidence="3 4">
    <name type="scientific">Hominenteromicrobium mulieris</name>
    <dbReference type="NCBI Taxonomy" id="2885357"/>
    <lineage>
        <taxon>Bacteria</taxon>
        <taxon>Bacillati</taxon>
        <taxon>Bacillota</taxon>
        <taxon>Clostridia</taxon>
        <taxon>Eubacteriales</taxon>
        <taxon>Oscillospiraceae</taxon>
        <taxon>Hominenteromicrobium</taxon>
    </lineage>
</organism>
<gene>
    <name evidence="3" type="ORF">LKD31_12110</name>
</gene>
<dbReference type="GO" id="GO:0044010">
    <property type="term" value="P:single-species biofilm formation"/>
    <property type="evidence" value="ECO:0007669"/>
    <property type="project" value="InterPro"/>
</dbReference>
<comment type="caution">
    <text evidence="3">The sequence shown here is derived from an EMBL/GenBank/DDBJ whole genome shotgun (WGS) entry which is preliminary data.</text>
</comment>
<dbReference type="InterPro" id="IPR013321">
    <property type="entry name" value="Arc_rbn_hlx_hlx"/>
</dbReference>
<dbReference type="PANTHER" id="PTHR38781">
    <property type="entry name" value="ANTITOXIN DINJ-RELATED"/>
    <property type="match status" value="1"/>
</dbReference>
<dbReference type="EMBL" id="JAJEQC010000015">
    <property type="protein sequence ID" value="MCC2137750.1"/>
    <property type="molecule type" value="Genomic_DNA"/>
</dbReference>
<dbReference type="InterPro" id="IPR007337">
    <property type="entry name" value="RelB/DinJ"/>
</dbReference>
<dbReference type="PIRSF" id="PIRSF003108">
    <property type="entry name" value="DinJ"/>
    <property type="match status" value="1"/>
</dbReference>
<comment type="similarity">
    <text evidence="1">Belongs to the RelB/DinJ antitoxin family.</text>
</comment>
<dbReference type="GO" id="GO:0006351">
    <property type="term" value="P:DNA-templated transcription"/>
    <property type="evidence" value="ECO:0007669"/>
    <property type="project" value="TreeGrafter"/>
</dbReference>
<proteinExistence type="inferred from homology"/>
<dbReference type="GO" id="GO:0006355">
    <property type="term" value="P:regulation of DNA-templated transcription"/>
    <property type="evidence" value="ECO:0007669"/>
    <property type="project" value="InterPro"/>
</dbReference>
<protein>
    <submittedName>
        <fullName evidence="3">Type II toxin-antitoxin system RelB/DinJ family antitoxin</fullName>
    </submittedName>
</protein>
<dbReference type="PANTHER" id="PTHR38781:SF1">
    <property type="entry name" value="ANTITOXIN DINJ-RELATED"/>
    <property type="match status" value="1"/>
</dbReference>
<name>A0AAE3DHZ0_9FIRM</name>
<reference evidence="3" key="1">
    <citation type="submission" date="2021-10" db="EMBL/GenBank/DDBJ databases">
        <title>Anaerobic single-cell dispensing facilitates the cultivation of human gut bacteria.</title>
        <authorList>
            <person name="Afrizal A."/>
        </authorList>
    </citation>
    <scope>NUCLEOTIDE SEQUENCE</scope>
    <source>
        <strain evidence="3">CLA-AA-H250</strain>
    </source>
</reference>
<dbReference type="Proteomes" id="UP001199424">
    <property type="component" value="Unassembled WGS sequence"/>
</dbReference>
<evidence type="ECO:0000256" key="2">
    <source>
        <dbReference type="ARBA" id="ARBA00022649"/>
    </source>
</evidence>
<dbReference type="Gene3D" id="1.10.1220.10">
    <property type="entry name" value="Met repressor-like"/>
    <property type="match status" value="1"/>
</dbReference>
<dbReference type="NCBIfam" id="TIGR02384">
    <property type="entry name" value="RelB_DinJ"/>
    <property type="match status" value="1"/>
</dbReference>
<dbReference type="Pfam" id="PF04221">
    <property type="entry name" value="RelB"/>
    <property type="match status" value="1"/>
</dbReference>
<dbReference type="AlphaFoldDB" id="A0AAE3DHZ0"/>
<dbReference type="GO" id="GO:0015643">
    <property type="term" value="F:toxic substance binding"/>
    <property type="evidence" value="ECO:0007669"/>
    <property type="project" value="InterPro"/>
</dbReference>
<sequence length="90" mass="10153">MATAPTQIRIDSDVKKQANDLFSHLGLDMSSAVNIFLHQCILRGGLPFSVEMPQFNQKTLDAMEEAKRISQNPNIEGYKTMDELRKALED</sequence>
<dbReference type="RefSeq" id="WP_308449901.1">
    <property type="nucleotide sequence ID" value="NZ_JAJEQC010000015.1"/>
</dbReference>
<keyword evidence="4" id="KW-1185">Reference proteome</keyword>
<evidence type="ECO:0000256" key="1">
    <source>
        <dbReference type="ARBA" id="ARBA00010562"/>
    </source>
</evidence>
<evidence type="ECO:0000313" key="4">
    <source>
        <dbReference type="Proteomes" id="UP001199424"/>
    </source>
</evidence>
<dbReference type="GO" id="GO:0000987">
    <property type="term" value="F:cis-regulatory region sequence-specific DNA binding"/>
    <property type="evidence" value="ECO:0007669"/>
    <property type="project" value="InterPro"/>
</dbReference>
<keyword evidence="2" id="KW-1277">Toxin-antitoxin system</keyword>
<dbReference type="InterPro" id="IPR026262">
    <property type="entry name" value="DinJ"/>
</dbReference>
<evidence type="ECO:0000313" key="3">
    <source>
        <dbReference type="EMBL" id="MCC2137750.1"/>
    </source>
</evidence>
<accession>A0AAE3DHZ0</accession>